<gene>
    <name evidence="6" type="ORF">Zmor_013111</name>
</gene>
<evidence type="ECO:0000256" key="4">
    <source>
        <dbReference type="SAM" id="SignalP"/>
    </source>
</evidence>
<keyword evidence="1 4" id="KW-0732">Signal</keyword>
<feature type="domain" description="Spaetzle" evidence="5">
    <location>
        <begin position="99"/>
        <end position="195"/>
    </location>
</feature>
<keyword evidence="7" id="KW-1185">Reference proteome</keyword>
<accession>A0AA38IF18</accession>
<feature type="chain" id="PRO_5041226930" description="Spaetzle domain-containing protein" evidence="4">
    <location>
        <begin position="21"/>
        <end position="200"/>
    </location>
</feature>
<reference evidence="6" key="1">
    <citation type="journal article" date="2023" name="G3 (Bethesda)">
        <title>Whole genome assemblies of Zophobas morio and Tenebrio molitor.</title>
        <authorList>
            <person name="Kaur S."/>
            <person name="Stinson S.A."/>
            <person name="diCenzo G.C."/>
        </authorList>
    </citation>
    <scope>NUCLEOTIDE SEQUENCE</scope>
    <source>
        <strain evidence="6">QUZm001</strain>
    </source>
</reference>
<dbReference type="EMBL" id="JALNTZ010000004">
    <property type="protein sequence ID" value="KAJ3653883.1"/>
    <property type="molecule type" value="Genomic_DNA"/>
</dbReference>
<name>A0AA38IF18_9CUCU</name>
<evidence type="ECO:0000313" key="6">
    <source>
        <dbReference type="EMBL" id="KAJ3653883.1"/>
    </source>
</evidence>
<dbReference type="InterPro" id="IPR052444">
    <property type="entry name" value="Spz/Toll_ligand-like"/>
</dbReference>
<evidence type="ECO:0000256" key="1">
    <source>
        <dbReference type="ARBA" id="ARBA00022729"/>
    </source>
</evidence>
<dbReference type="InterPro" id="IPR029034">
    <property type="entry name" value="Cystine-knot_cytokine"/>
</dbReference>
<evidence type="ECO:0000313" key="7">
    <source>
        <dbReference type="Proteomes" id="UP001168821"/>
    </source>
</evidence>
<dbReference type="GO" id="GO:0005121">
    <property type="term" value="F:Toll binding"/>
    <property type="evidence" value="ECO:0007669"/>
    <property type="project" value="TreeGrafter"/>
</dbReference>
<dbReference type="PANTHER" id="PTHR23199">
    <property type="entry name" value="NEUROTROPHIN 1-RELATED"/>
    <property type="match status" value="1"/>
</dbReference>
<sequence>MNHTILLMLILQLLVPMLTSSRGRYQKRKLPLINNGCIYKHNICNETQLDRGQQEDVKKILDRHPILDSFFTNKTVYETLEKAPDGSDRSGGSPDEYQSVCWTDDVTFVPSSVFTVDSKFMYIVNQDNRKQIVRGKICRKSKHKSYCTTLSGFGTYRHAKCVQRWSTITMLGIDQDTGKPEYVRVSIPSDCVCTVRNKED</sequence>
<keyword evidence="3" id="KW-0325">Glycoprotein</keyword>
<evidence type="ECO:0000256" key="2">
    <source>
        <dbReference type="ARBA" id="ARBA00023157"/>
    </source>
</evidence>
<dbReference type="Pfam" id="PF16077">
    <property type="entry name" value="Spaetzle"/>
    <property type="match status" value="1"/>
</dbReference>
<organism evidence="6 7">
    <name type="scientific">Zophobas morio</name>
    <dbReference type="NCBI Taxonomy" id="2755281"/>
    <lineage>
        <taxon>Eukaryota</taxon>
        <taxon>Metazoa</taxon>
        <taxon>Ecdysozoa</taxon>
        <taxon>Arthropoda</taxon>
        <taxon>Hexapoda</taxon>
        <taxon>Insecta</taxon>
        <taxon>Pterygota</taxon>
        <taxon>Neoptera</taxon>
        <taxon>Endopterygota</taxon>
        <taxon>Coleoptera</taxon>
        <taxon>Polyphaga</taxon>
        <taxon>Cucujiformia</taxon>
        <taxon>Tenebrionidae</taxon>
        <taxon>Zophobas</taxon>
    </lineage>
</organism>
<dbReference type="GO" id="GO:0045087">
    <property type="term" value="P:innate immune response"/>
    <property type="evidence" value="ECO:0007669"/>
    <property type="project" value="TreeGrafter"/>
</dbReference>
<proteinExistence type="predicted"/>
<dbReference type="SUPFAM" id="SSF57501">
    <property type="entry name" value="Cystine-knot cytokines"/>
    <property type="match status" value="1"/>
</dbReference>
<dbReference type="InterPro" id="IPR032104">
    <property type="entry name" value="Spaetzle"/>
</dbReference>
<dbReference type="GO" id="GO:0021556">
    <property type="term" value="P:central nervous system formation"/>
    <property type="evidence" value="ECO:0007669"/>
    <property type="project" value="TreeGrafter"/>
</dbReference>
<dbReference type="Proteomes" id="UP001168821">
    <property type="component" value="Unassembled WGS sequence"/>
</dbReference>
<evidence type="ECO:0000256" key="3">
    <source>
        <dbReference type="ARBA" id="ARBA00023180"/>
    </source>
</evidence>
<comment type="caution">
    <text evidence="6">The sequence shown here is derived from an EMBL/GenBank/DDBJ whole genome shotgun (WGS) entry which is preliminary data.</text>
</comment>
<keyword evidence="2" id="KW-1015">Disulfide bond</keyword>
<evidence type="ECO:0000259" key="5">
    <source>
        <dbReference type="Pfam" id="PF16077"/>
    </source>
</evidence>
<protein>
    <recommendedName>
        <fullName evidence="5">Spaetzle domain-containing protein</fullName>
    </recommendedName>
</protein>
<dbReference type="PANTHER" id="PTHR23199:SF12">
    <property type="entry name" value="NEUROTROPHIN 1-RELATED"/>
    <property type="match status" value="1"/>
</dbReference>
<dbReference type="GO" id="GO:0005615">
    <property type="term" value="C:extracellular space"/>
    <property type="evidence" value="ECO:0007669"/>
    <property type="project" value="UniProtKB-ARBA"/>
</dbReference>
<dbReference type="Gene3D" id="2.10.90.10">
    <property type="entry name" value="Cystine-knot cytokines"/>
    <property type="match status" value="1"/>
</dbReference>
<dbReference type="AlphaFoldDB" id="A0AA38IF18"/>
<dbReference type="GO" id="GO:0008083">
    <property type="term" value="F:growth factor activity"/>
    <property type="evidence" value="ECO:0007669"/>
    <property type="project" value="TreeGrafter"/>
</dbReference>
<feature type="signal peptide" evidence="4">
    <location>
        <begin position="1"/>
        <end position="20"/>
    </location>
</feature>